<feature type="compositionally biased region" description="Basic and acidic residues" evidence="1">
    <location>
        <begin position="38"/>
        <end position="52"/>
    </location>
</feature>
<organism evidence="2">
    <name type="scientific">Solanum lycopersicum</name>
    <name type="common">Tomato</name>
    <name type="synonym">Lycopersicon esculentum</name>
    <dbReference type="NCBI Taxonomy" id="4081"/>
    <lineage>
        <taxon>Eukaryota</taxon>
        <taxon>Viridiplantae</taxon>
        <taxon>Streptophyta</taxon>
        <taxon>Embryophyta</taxon>
        <taxon>Tracheophyta</taxon>
        <taxon>Spermatophyta</taxon>
        <taxon>Magnoliopsida</taxon>
        <taxon>eudicotyledons</taxon>
        <taxon>Gunneridae</taxon>
        <taxon>Pentapetalae</taxon>
        <taxon>asterids</taxon>
        <taxon>lamiids</taxon>
        <taxon>Solanales</taxon>
        <taxon>Solanaceae</taxon>
        <taxon>Solanoideae</taxon>
        <taxon>Solaneae</taxon>
        <taxon>Solanum</taxon>
        <taxon>Solanum subgen. Lycopersicon</taxon>
    </lineage>
</organism>
<evidence type="ECO:0000313" key="2">
    <source>
        <dbReference type="EnsemblPlants" id="Solyc06g034060.1.1"/>
    </source>
</evidence>
<sequence length="92" mass="10510">MQSGKLQLPIAALPKAGVDNEFMSCKDEIYQPSSSTTKDGKPKKPEDKAEKDEWINVVQETRKELSRQISLSALRNIATLKQYGYLKRYIYT</sequence>
<dbReference type="InParanoid" id="K4C4N0"/>
<reference evidence="2" key="1">
    <citation type="journal article" date="2012" name="Nature">
        <title>The tomato genome sequence provides insights into fleshy fruit evolution.</title>
        <authorList>
            <consortium name="Tomato Genome Consortium"/>
        </authorList>
    </citation>
    <scope>NUCLEOTIDE SEQUENCE [LARGE SCALE GENOMIC DNA]</scope>
    <source>
        <strain evidence="2">cv. Heinz 1706</strain>
    </source>
</reference>
<evidence type="ECO:0000313" key="3">
    <source>
        <dbReference type="Proteomes" id="UP000004994"/>
    </source>
</evidence>
<evidence type="ECO:0000256" key="1">
    <source>
        <dbReference type="SAM" id="MobiDB-lite"/>
    </source>
</evidence>
<reference evidence="2" key="2">
    <citation type="submission" date="2015-06" db="UniProtKB">
        <authorList>
            <consortium name="EnsemblPlants"/>
        </authorList>
    </citation>
    <scope>IDENTIFICATION</scope>
    <source>
        <strain evidence="2">cv. Heinz 1706</strain>
    </source>
</reference>
<proteinExistence type="predicted"/>
<dbReference type="STRING" id="4081.K4C4N0"/>
<keyword evidence="3" id="KW-1185">Reference proteome</keyword>
<feature type="region of interest" description="Disordered" evidence="1">
    <location>
        <begin position="29"/>
        <end position="52"/>
    </location>
</feature>
<protein>
    <submittedName>
        <fullName evidence="2">Uncharacterized protein</fullName>
    </submittedName>
</protein>
<dbReference type="Proteomes" id="UP000004994">
    <property type="component" value="Chromosome 6"/>
</dbReference>
<dbReference type="EnsemblPlants" id="Solyc06g034060.1.1">
    <property type="protein sequence ID" value="Solyc06g034060.1.1"/>
    <property type="gene ID" value="Solyc06g034060.1"/>
</dbReference>
<dbReference type="AlphaFoldDB" id="K4C4N0"/>
<dbReference type="HOGENOM" id="CLU_2417460_0_0_1"/>
<name>K4C4N0_SOLLC</name>
<dbReference type="Gramene" id="Solyc06g034060.1.1">
    <property type="protein sequence ID" value="Solyc06g034060.1.1"/>
    <property type="gene ID" value="Solyc06g034060.1"/>
</dbReference>
<accession>K4C4N0</accession>
<dbReference type="PaxDb" id="4081-Solyc06g034060.1.1"/>